<dbReference type="Proteomes" id="UP000077875">
    <property type="component" value="Chromosome"/>
</dbReference>
<feature type="transmembrane region" description="Helical" evidence="2">
    <location>
        <begin position="265"/>
        <end position="288"/>
    </location>
</feature>
<feature type="transmembrane region" description="Helical" evidence="2">
    <location>
        <begin position="28"/>
        <end position="46"/>
    </location>
</feature>
<gene>
    <name evidence="3" type="ORF">A5892_17455</name>
</gene>
<organism evidence="3 4">
    <name type="scientific">Halotalea alkalilenta</name>
    <dbReference type="NCBI Taxonomy" id="376489"/>
    <lineage>
        <taxon>Bacteria</taxon>
        <taxon>Pseudomonadati</taxon>
        <taxon>Pseudomonadota</taxon>
        <taxon>Gammaproteobacteria</taxon>
        <taxon>Oceanospirillales</taxon>
        <taxon>Halomonadaceae</taxon>
        <taxon>Halotalea</taxon>
    </lineage>
</organism>
<dbReference type="PANTHER" id="PTHR30354:SF11">
    <property type="entry name" value="PERMEASE"/>
    <property type="match status" value="1"/>
</dbReference>
<feature type="region of interest" description="Disordered" evidence="1">
    <location>
        <begin position="210"/>
        <end position="229"/>
    </location>
</feature>
<feature type="transmembrane region" description="Helical" evidence="2">
    <location>
        <begin position="386"/>
        <end position="405"/>
    </location>
</feature>
<evidence type="ECO:0000256" key="1">
    <source>
        <dbReference type="SAM" id="MobiDB-lite"/>
    </source>
</evidence>
<dbReference type="STRING" id="376489.A5892_17455"/>
<evidence type="ECO:0000313" key="3">
    <source>
        <dbReference type="EMBL" id="ANF59027.1"/>
    </source>
</evidence>
<feature type="transmembrane region" description="Helical" evidence="2">
    <location>
        <begin position="139"/>
        <end position="157"/>
    </location>
</feature>
<keyword evidence="2" id="KW-0472">Membrane</keyword>
<feature type="transmembrane region" description="Helical" evidence="2">
    <location>
        <begin position="177"/>
        <end position="198"/>
    </location>
</feature>
<dbReference type="AlphaFoldDB" id="A0A172YIH4"/>
<name>A0A172YIH4_9GAMM</name>
<feature type="transmembrane region" description="Helical" evidence="2">
    <location>
        <begin position="239"/>
        <end position="259"/>
    </location>
</feature>
<feature type="transmembrane region" description="Helical" evidence="2">
    <location>
        <begin position="344"/>
        <end position="374"/>
    </location>
</feature>
<dbReference type="PANTHER" id="PTHR30354">
    <property type="entry name" value="GNT FAMILY GLUCONATE TRANSPORTER"/>
    <property type="match status" value="1"/>
</dbReference>
<keyword evidence="2" id="KW-1133">Transmembrane helix</keyword>
<protein>
    <submittedName>
        <fullName evidence="3">Gluconate permease</fullName>
    </submittedName>
</protein>
<reference evidence="3 4" key="1">
    <citation type="submission" date="2016-04" db="EMBL/GenBank/DDBJ databases">
        <title>Complete Genome Sequence of Halotalea alkalilenta IHB B 13600.</title>
        <authorList>
            <person name="Swarnkar M.K."/>
            <person name="Sharma A."/>
            <person name="Kaushal K."/>
            <person name="Soni R."/>
            <person name="Rana S."/>
            <person name="Singh A.K."/>
            <person name="Gulati A."/>
        </authorList>
    </citation>
    <scope>NUCLEOTIDE SEQUENCE [LARGE SCALE GENOMIC DNA]</scope>
    <source>
        <strain evidence="3 4">IHB B 13600</strain>
    </source>
</reference>
<feature type="transmembrane region" description="Helical" evidence="2">
    <location>
        <begin position="6"/>
        <end position="21"/>
    </location>
</feature>
<evidence type="ECO:0000313" key="4">
    <source>
        <dbReference type="Proteomes" id="UP000077875"/>
    </source>
</evidence>
<evidence type="ECO:0000256" key="2">
    <source>
        <dbReference type="SAM" id="Phobius"/>
    </source>
</evidence>
<dbReference type="KEGG" id="haa:A5892_17455"/>
<proteinExistence type="predicted"/>
<dbReference type="GO" id="GO:0005886">
    <property type="term" value="C:plasma membrane"/>
    <property type="evidence" value="ECO:0007669"/>
    <property type="project" value="TreeGrafter"/>
</dbReference>
<feature type="transmembrane region" description="Helical" evidence="2">
    <location>
        <begin position="300"/>
        <end position="324"/>
    </location>
</feature>
<dbReference type="PIRSF" id="PIRSF002746">
    <property type="entry name" value="Gluconate_transporter"/>
    <property type="match status" value="1"/>
</dbReference>
<keyword evidence="4" id="KW-1185">Reference proteome</keyword>
<sequence length="450" mass="46430">MDMHMLAALVLGVVSVITLILRSRLDPFAALLIGALVTGLIAGVSPDALVTSITQGFGATLASIGIVIGLGVMLGKVMEVTGAATVLARMFIRLFGKNREEIAMATTGAVVSVPVFCDTAFVMLHPLVKPLARHAKRSVVALSIALAGGLAISHHMVPPTPGPLAAAALLGLDLGALFAAGALFIIALLPVVIIYARIVGPRLESQRLGYTADSEEEEQADETNQDEQHNNAHIGPWKALAPILVPVVLILTNTFSQALVPGSHFAALATFFGAPAIALLIGLLIALYTLPSKRTSRETIVGWMGTAAASGGMIIFITGAGGAYGQVLRDSGVGSSLGAAVSEWALPLFMVPFVIATVVRVAQGSGTVAIITAATLSVPLVESGGLDPLLAALAVCAGSMAMPYYNDSYFWVVTRFTGLSGSAALKMHTGMLTTLWLASIPLLIIASLVL</sequence>
<feature type="compositionally biased region" description="Acidic residues" evidence="1">
    <location>
        <begin position="213"/>
        <end position="225"/>
    </location>
</feature>
<accession>A0A172YIH4</accession>
<dbReference type="GO" id="GO:0015128">
    <property type="term" value="F:gluconate transmembrane transporter activity"/>
    <property type="evidence" value="ECO:0007669"/>
    <property type="project" value="InterPro"/>
</dbReference>
<dbReference type="InterPro" id="IPR003474">
    <property type="entry name" value="Glcn_transporter"/>
</dbReference>
<dbReference type="EMBL" id="CP015243">
    <property type="protein sequence ID" value="ANF59027.1"/>
    <property type="molecule type" value="Genomic_DNA"/>
</dbReference>
<dbReference type="RefSeq" id="WP_064123878.1">
    <property type="nucleotide sequence ID" value="NZ_CP015243.1"/>
</dbReference>
<feature type="transmembrane region" description="Helical" evidence="2">
    <location>
        <begin position="425"/>
        <end position="449"/>
    </location>
</feature>
<keyword evidence="2" id="KW-0812">Transmembrane</keyword>
<dbReference type="Pfam" id="PF02447">
    <property type="entry name" value="GntP_permease"/>
    <property type="match status" value="1"/>
</dbReference>